<dbReference type="WBParaSite" id="nRc.2.0.1.t11019-RA">
    <property type="protein sequence ID" value="nRc.2.0.1.t11019-RA"/>
    <property type="gene ID" value="nRc.2.0.1.g11019"/>
</dbReference>
<keyword evidence="1" id="KW-1185">Reference proteome</keyword>
<dbReference type="AlphaFoldDB" id="A0A915IA18"/>
<protein>
    <submittedName>
        <fullName evidence="2">Uncharacterized protein</fullName>
    </submittedName>
</protein>
<name>A0A915IA18_ROMCU</name>
<evidence type="ECO:0000313" key="2">
    <source>
        <dbReference type="WBParaSite" id="nRc.2.0.1.t11019-RA"/>
    </source>
</evidence>
<reference evidence="2" key="1">
    <citation type="submission" date="2022-11" db="UniProtKB">
        <authorList>
            <consortium name="WormBaseParasite"/>
        </authorList>
    </citation>
    <scope>IDENTIFICATION</scope>
</reference>
<dbReference type="Proteomes" id="UP000887565">
    <property type="component" value="Unplaced"/>
</dbReference>
<sequence>MAQHDDRSSGRGFGKASLTRDHEMNFDNIEMIEKSEHERVCVIEERFIEQCRQAFIILNRISAATSLYRSFQNEWSIITINE</sequence>
<organism evidence="1 2">
    <name type="scientific">Romanomermis culicivorax</name>
    <name type="common">Nematode worm</name>
    <dbReference type="NCBI Taxonomy" id="13658"/>
    <lineage>
        <taxon>Eukaryota</taxon>
        <taxon>Metazoa</taxon>
        <taxon>Ecdysozoa</taxon>
        <taxon>Nematoda</taxon>
        <taxon>Enoplea</taxon>
        <taxon>Dorylaimia</taxon>
        <taxon>Mermithida</taxon>
        <taxon>Mermithoidea</taxon>
        <taxon>Mermithidae</taxon>
        <taxon>Romanomermis</taxon>
    </lineage>
</organism>
<accession>A0A915IA18</accession>
<proteinExistence type="predicted"/>
<evidence type="ECO:0000313" key="1">
    <source>
        <dbReference type="Proteomes" id="UP000887565"/>
    </source>
</evidence>